<dbReference type="Pfam" id="PF00440">
    <property type="entry name" value="TetR_N"/>
    <property type="match status" value="1"/>
</dbReference>
<dbReference type="OrthoDB" id="9814200at2"/>
<keyword evidence="1" id="KW-0805">Transcription regulation</keyword>
<dbReference type="FunFam" id="1.10.10.60:FF:000141">
    <property type="entry name" value="TetR family transcriptional regulator"/>
    <property type="match status" value="1"/>
</dbReference>
<dbReference type="RefSeq" id="WP_147845354.1">
    <property type="nucleotide sequence ID" value="NZ_VDUZ01000002.1"/>
</dbReference>
<feature type="DNA-binding region" description="H-T-H motif" evidence="4">
    <location>
        <begin position="37"/>
        <end position="56"/>
    </location>
</feature>
<comment type="caution">
    <text evidence="6">The sequence shown here is derived from an EMBL/GenBank/DDBJ whole genome shotgun (WGS) entry which is preliminary data.</text>
</comment>
<dbReference type="PANTHER" id="PTHR30055">
    <property type="entry name" value="HTH-TYPE TRANSCRIPTIONAL REGULATOR RUTR"/>
    <property type="match status" value="1"/>
</dbReference>
<dbReference type="PRINTS" id="PR00455">
    <property type="entry name" value="HTHTETR"/>
</dbReference>
<evidence type="ECO:0000256" key="4">
    <source>
        <dbReference type="PROSITE-ProRule" id="PRU00335"/>
    </source>
</evidence>
<name>A0A5C8PVV9_9HYPH</name>
<protein>
    <submittedName>
        <fullName evidence="6">TetR/AcrR family transcriptional regulator</fullName>
    </submittedName>
</protein>
<dbReference type="GO" id="GO:0003700">
    <property type="term" value="F:DNA-binding transcription factor activity"/>
    <property type="evidence" value="ECO:0007669"/>
    <property type="project" value="TreeGrafter"/>
</dbReference>
<reference evidence="6 7" key="1">
    <citation type="submission" date="2019-06" db="EMBL/GenBank/DDBJ databases">
        <title>New taxonomy in bacterial strain CC-CFT640, isolated from vineyard.</title>
        <authorList>
            <person name="Lin S.-Y."/>
            <person name="Tsai C.-F."/>
            <person name="Young C.-C."/>
        </authorList>
    </citation>
    <scope>NUCLEOTIDE SEQUENCE [LARGE SCALE GENOMIC DNA]</scope>
    <source>
        <strain evidence="6 7">CC-CFT640</strain>
    </source>
</reference>
<organism evidence="6 7">
    <name type="scientific">Vineibacter terrae</name>
    <dbReference type="NCBI Taxonomy" id="2586908"/>
    <lineage>
        <taxon>Bacteria</taxon>
        <taxon>Pseudomonadati</taxon>
        <taxon>Pseudomonadota</taxon>
        <taxon>Alphaproteobacteria</taxon>
        <taxon>Hyphomicrobiales</taxon>
        <taxon>Vineibacter</taxon>
    </lineage>
</organism>
<dbReference type="InterPro" id="IPR050109">
    <property type="entry name" value="HTH-type_TetR-like_transc_reg"/>
</dbReference>
<dbReference type="InterPro" id="IPR009057">
    <property type="entry name" value="Homeodomain-like_sf"/>
</dbReference>
<evidence type="ECO:0000313" key="7">
    <source>
        <dbReference type="Proteomes" id="UP000321638"/>
    </source>
</evidence>
<dbReference type="InterPro" id="IPR041490">
    <property type="entry name" value="KstR2_TetR_C"/>
</dbReference>
<dbReference type="PANTHER" id="PTHR30055:SF234">
    <property type="entry name" value="HTH-TYPE TRANSCRIPTIONAL REGULATOR BETI"/>
    <property type="match status" value="1"/>
</dbReference>
<dbReference type="EMBL" id="VDUZ01000002">
    <property type="protein sequence ID" value="TXL81999.1"/>
    <property type="molecule type" value="Genomic_DNA"/>
</dbReference>
<dbReference type="Gene3D" id="1.10.357.10">
    <property type="entry name" value="Tetracycline Repressor, domain 2"/>
    <property type="match status" value="1"/>
</dbReference>
<evidence type="ECO:0000256" key="1">
    <source>
        <dbReference type="ARBA" id="ARBA00023015"/>
    </source>
</evidence>
<proteinExistence type="predicted"/>
<evidence type="ECO:0000259" key="5">
    <source>
        <dbReference type="PROSITE" id="PS50977"/>
    </source>
</evidence>
<keyword evidence="3" id="KW-0804">Transcription</keyword>
<sequence>MPRDHGENAPEWRQRRRADILRAAADLFGRRGYGGVQVDDVARAAGIGKPTLYRYFASKEELFLQVFGDALAGLETDLEAIRHQARSQQAALGAMLARLVDVLAQQMVSLRVLTGEQPELADRWRMLYRGRRRTIQDALRAVIAAGIEGGEFRAVDPDVLPALLLGMIRGGLMGAPDVPRDKLAQGAIDLVLHGSLAPAPPVLAAAAGGGT</sequence>
<keyword evidence="2 4" id="KW-0238">DNA-binding</keyword>
<accession>A0A5C8PVV9</accession>
<keyword evidence="7" id="KW-1185">Reference proteome</keyword>
<evidence type="ECO:0000256" key="2">
    <source>
        <dbReference type="ARBA" id="ARBA00023125"/>
    </source>
</evidence>
<dbReference type="SUPFAM" id="SSF48498">
    <property type="entry name" value="Tetracyclin repressor-like, C-terminal domain"/>
    <property type="match status" value="1"/>
</dbReference>
<dbReference type="AlphaFoldDB" id="A0A5C8PVV9"/>
<dbReference type="Proteomes" id="UP000321638">
    <property type="component" value="Unassembled WGS sequence"/>
</dbReference>
<feature type="domain" description="HTH tetR-type" evidence="5">
    <location>
        <begin position="14"/>
        <end position="74"/>
    </location>
</feature>
<dbReference type="InterPro" id="IPR001647">
    <property type="entry name" value="HTH_TetR"/>
</dbReference>
<dbReference type="Pfam" id="PF17932">
    <property type="entry name" value="TetR_C_24"/>
    <property type="match status" value="1"/>
</dbReference>
<dbReference type="InterPro" id="IPR036271">
    <property type="entry name" value="Tet_transcr_reg_TetR-rel_C_sf"/>
</dbReference>
<evidence type="ECO:0000256" key="3">
    <source>
        <dbReference type="ARBA" id="ARBA00023163"/>
    </source>
</evidence>
<evidence type="ECO:0000313" key="6">
    <source>
        <dbReference type="EMBL" id="TXL81999.1"/>
    </source>
</evidence>
<gene>
    <name evidence="6" type="ORF">FHP25_02720</name>
</gene>
<dbReference type="Gene3D" id="1.10.10.60">
    <property type="entry name" value="Homeodomain-like"/>
    <property type="match status" value="1"/>
</dbReference>
<dbReference type="GO" id="GO:0000976">
    <property type="term" value="F:transcription cis-regulatory region binding"/>
    <property type="evidence" value="ECO:0007669"/>
    <property type="project" value="TreeGrafter"/>
</dbReference>
<dbReference type="SUPFAM" id="SSF46689">
    <property type="entry name" value="Homeodomain-like"/>
    <property type="match status" value="1"/>
</dbReference>
<dbReference type="PROSITE" id="PS50977">
    <property type="entry name" value="HTH_TETR_2"/>
    <property type="match status" value="1"/>
</dbReference>